<dbReference type="SUPFAM" id="SSF53300">
    <property type="entry name" value="vWA-like"/>
    <property type="match status" value="1"/>
</dbReference>
<dbReference type="AlphaFoldDB" id="A0A7J5TWX9"/>
<proteinExistence type="predicted"/>
<dbReference type="Proteomes" id="UP000488299">
    <property type="component" value="Unassembled WGS sequence"/>
</dbReference>
<accession>A0A7J5TWX9</accession>
<keyword evidence="3" id="KW-1185">Reference proteome</keyword>
<evidence type="ECO:0000259" key="1">
    <source>
        <dbReference type="Pfam" id="PF01882"/>
    </source>
</evidence>
<evidence type="ECO:0000313" key="3">
    <source>
        <dbReference type="Proteomes" id="UP000488299"/>
    </source>
</evidence>
<name>A0A7J5TWX9_9BACT</name>
<dbReference type="EMBL" id="WELI01000006">
    <property type="protein sequence ID" value="KAB7729101.1"/>
    <property type="molecule type" value="Genomic_DNA"/>
</dbReference>
<dbReference type="PANTHER" id="PTHR33608:SF7">
    <property type="entry name" value="DUF58 DOMAIN-CONTAINING PROTEIN"/>
    <property type="match status" value="1"/>
</dbReference>
<dbReference type="Pfam" id="PF01882">
    <property type="entry name" value="DUF58"/>
    <property type="match status" value="1"/>
</dbReference>
<feature type="domain" description="DUF58" evidence="1">
    <location>
        <begin position="41"/>
        <end position="245"/>
    </location>
</feature>
<dbReference type="PANTHER" id="PTHR33608">
    <property type="entry name" value="BLL2464 PROTEIN"/>
    <property type="match status" value="1"/>
</dbReference>
<dbReference type="InterPro" id="IPR002881">
    <property type="entry name" value="DUF58"/>
</dbReference>
<dbReference type="InterPro" id="IPR036465">
    <property type="entry name" value="vWFA_dom_sf"/>
</dbReference>
<organism evidence="2 3">
    <name type="scientific">Rudanella paleaurantiibacter</name>
    <dbReference type="NCBI Taxonomy" id="2614655"/>
    <lineage>
        <taxon>Bacteria</taxon>
        <taxon>Pseudomonadati</taxon>
        <taxon>Bacteroidota</taxon>
        <taxon>Cytophagia</taxon>
        <taxon>Cytophagales</taxon>
        <taxon>Cytophagaceae</taxon>
        <taxon>Rudanella</taxon>
    </lineage>
</organism>
<sequence length="282" mass="31903">MLAQELIKLNDLHLAGKLVSEELRLGLHTSRRAGVGAEFEQYRHYLPGDDPKRIDWKLLARTDRHMVRESATESNRQIRFLLDLSGSMNYAENGVSRLNYAKIVVASLAYLGFRQGDDMSLYGLQNGVIQPLVRPGHQAFQQIVVALEKAEATGAWNPTEPTLPPFGTKTNEMLIVVSDLLQVNDEWLALVRTLAHPRREILLIQVLGNQEMDFSMAGFFRFQDLETGREVEIQAESVQQTVRERAAAYFQMLDEGLRVPNVQLTRALLNEPIALVLRRVLG</sequence>
<reference evidence="2 3" key="1">
    <citation type="submission" date="2019-10" db="EMBL/GenBank/DDBJ databases">
        <title>Rudanella paleaurantiibacter sp. nov., isolated from sludge.</title>
        <authorList>
            <person name="Xu S.Q."/>
        </authorList>
    </citation>
    <scope>NUCLEOTIDE SEQUENCE [LARGE SCALE GENOMIC DNA]</scope>
    <source>
        <strain evidence="2 3">HX-22-17</strain>
    </source>
</reference>
<comment type="caution">
    <text evidence="2">The sequence shown here is derived from an EMBL/GenBank/DDBJ whole genome shotgun (WGS) entry which is preliminary data.</text>
</comment>
<dbReference type="RefSeq" id="WP_152125212.1">
    <property type="nucleotide sequence ID" value="NZ_WELI01000006.1"/>
</dbReference>
<gene>
    <name evidence="2" type="ORF">F5984_15745</name>
</gene>
<protein>
    <submittedName>
        <fullName evidence="2">DUF58 domain-containing protein</fullName>
    </submittedName>
</protein>
<evidence type="ECO:0000313" key="2">
    <source>
        <dbReference type="EMBL" id="KAB7729101.1"/>
    </source>
</evidence>